<dbReference type="InterPro" id="IPR029787">
    <property type="entry name" value="Nucleotide_cyclase"/>
</dbReference>
<name>K9WCZ1_9CYAN</name>
<dbReference type="Proteomes" id="UP000010471">
    <property type="component" value="Chromosome"/>
</dbReference>
<dbReference type="SUPFAM" id="SSF55073">
    <property type="entry name" value="Nucleotide cyclase"/>
    <property type="match status" value="1"/>
</dbReference>
<gene>
    <name evidence="3" type="ORF">Mic7113_2261</name>
</gene>
<dbReference type="GO" id="GO:0004016">
    <property type="term" value="F:adenylate cyclase activity"/>
    <property type="evidence" value="ECO:0007669"/>
    <property type="project" value="UniProtKB-ARBA"/>
</dbReference>
<dbReference type="InterPro" id="IPR050697">
    <property type="entry name" value="Adenylyl/Guanylyl_Cyclase_3/4"/>
</dbReference>
<dbReference type="CDD" id="cd07302">
    <property type="entry name" value="CHD"/>
    <property type="match status" value="1"/>
</dbReference>
<dbReference type="PATRIC" id="fig|1173027.3.peg.2467"/>
<dbReference type="Pfam" id="PF00211">
    <property type="entry name" value="Guanylate_cyc"/>
    <property type="match status" value="1"/>
</dbReference>
<dbReference type="KEGG" id="mic:Mic7113_2261"/>
<sequence>MCLKDASHTPGYMFTKENTLSTELKGQRTLAAIIFTDVVSYSAMMAANEEYTLDLLRRDFKVMKQLCQQFEGKVLKTIGDALLMYFPSAVKAVACAKKIQSSFAELAANLAPEEVLIHRIGVHLGDVFFNGTDVMGDGVNVAARLQSEAQPGGICMSQTVYDVVKTPLALTATDLVPKKLKNIPGSVLVYQIPPIHPTPFTAPFELESMDSEGNSQESELVIYSSGQWVLLHEHFFQIETYSQNVNGKLIIQIPSRTTQDDAAIQALRPKLEHSPLLKFAYQNDGFLVKVKSVESISRGDCKLWTVTLEPKPVKLDSKALEQSYKGRKQFYTADDIATLKARRLLLNDPPKLQMLQDAQVFSPALAERALLEKLIQSSATTISIQDCVLQSLYSQYKDQPKMFLEKARLQAIFYLKAAGVVEQVMELSLGSIGQGKLHVRFCGKRQQVYAGIEPATIEIEGDCLLVSRS</sequence>
<dbReference type="EMBL" id="CP003630">
    <property type="protein sequence ID" value="AFZ18073.1"/>
    <property type="molecule type" value="Genomic_DNA"/>
</dbReference>
<dbReference type="GO" id="GO:0035556">
    <property type="term" value="P:intracellular signal transduction"/>
    <property type="evidence" value="ECO:0007669"/>
    <property type="project" value="InterPro"/>
</dbReference>
<dbReference type="eggNOG" id="COG2114">
    <property type="taxonomic scope" value="Bacteria"/>
</dbReference>
<dbReference type="PANTHER" id="PTHR43081:SF19">
    <property type="entry name" value="PH-SENSITIVE ADENYLATE CYCLASE RV1264"/>
    <property type="match status" value="1"/>
</dbReference>
<dbReference type="PANTHER" id="PTHR43081">
    <property type="entry name" value="ADENYLATE CYCLASE, TERMINAL-DIFFERENTIATION SPECIFIC-RELATED"/>
    <property type="match status" value="1"/>
</dbReference>
<accession>K9WCZ1</accession>
<dbReference type="AlphaFoldDB" id="K9WCZ1"/>
<dbReference type="GO" id="GO:0006171">
    <property type="term" value="P:cAMP biosynthetic process"/>
    <property type="evidence" value="ECO:0007669"/>
    <property type="project" value="TreeGrafter"/>
</dbReference>
<keyword evidence="4" id="KW-1185">Reference proteome</keyword>
<evidence type="ECO:0000313" key="3">
    <source>
        <dbReference type="EMBL" id="AFZ18073.1"/>
    </source>
</evidence>
<proteinExistence type="inferred from homology"/>
<evidence type="ECO:0000259" key="2">
    <source>
        <dbReference type="PROSITE" id="PS50125"/>
    </source>
</evidence>
<comment type="similarity">
    <text evidence="1">Belongs to the adenylyl cyclase class-3 family.</text>
</comment>
<dbReference type="Gene3D" id="3.30.70.1230">
    <property type="entry name" value="Nucleotide cyclase"/>
    <property type="match status" value="1"/>
</dbReference>
<dbReference type="InterPro" id="IPR001054">
    <property type="entry name" value="A/G_cyclase"/>
</dbReference>
<dbReference type="SMART" id="SM00044">
    <property type="entry name" value="CYCc"/>
    <property type="match status" value="1"/>
</dbReference>
<organism evidence="3 4">
    <name type="scientific">Allocoleopsis franciscana PCC 7113</name>
    <dbReference type="NCBI Taxonomy" id="1173027"/>
    <lineage>
        <taxon>Bacteria</taxon>
        <taxon>Bacillati</taxon>
        <taxon>Cyanobacteriota</taxon>
        <taxon>Cyanophyceae</taxon>
        <taxon>Coleofasciculales</taxon>
        <taxon>Coleofasciculaceae</taxon>
        <taxon>Allocoleopsis</taxon>
        <taxon>Allocoleopsis franciscana</taxon>
    </lineage>
</organism>
<dbReference type="STRING" id="1173027.Mic7113_2261"/>
<reference evidence="3 4" key="1">
    <citation type="submission" date="2012-06" db="EMBL/GenBank/DDBJ databases">
        <title>Finished chromosome of genome of Microcoleus sp. PCC 7113.</title>
        <authorList>
            <consortium name="US DOE Joint Genome Institute"/>
            <person name="Gugger M."/>
            <person name="Coursin T."/>
            <person name="Rippka R."/>
            <person name="Tandeau De Marsac N."/>
            <person name="Huntemann M."/>
            <person name="Wei C.-L."/>
            <person name="Han J."/>
            <person name="Detter J.C."/>
            <person name="Han C."/>
            <person name="Tapia R."/>
            <person name="Chen A."/>
            <person name="Kyrpides N."/>
            <person name="Mavromatis K."/>
            <person name="Markowitz V."/>
            <person name="Szeto E."/>
            <person name="Ivanova N."/>
            <person name="Pagani I."/>
            <person name="Pati A."/>
            <person name="Goodwin L."/>
            <person name="Nordberg H.P."/>
            <person name="Cantor M.N."/>
            <person name="Hua S.X."/>
            <person name="Woyke T."/>
            <person name="Kerfeld C.A."/>
        </authorList>
    </citation>
    <scope>NUCLEOTIDE SEQUENCE [LARGE SCALE GENOMIC DNA]</scope>
    <source>
        <strain evidence="3 4">PCC 7113</strain>
    </source>
</reference>
<protein>
    <submittedName>
        <fullName evidence="3">Family 3 adenylate cyclase</fullName>
    </submittedName>
</protein>
<feature type="domain" description="Guanylate cyclase" evidence="2">
    <location>
        <begin position="32"/>
        <end position="146"/>
    </location>
</feature>
<dbReference type="PROSITE" id="PS50125">
    <property type="entry name" value="GUANYLATE_CYCLASE_2"/>
    <property type="match status" value="1"/>
</dbReference>
<dbReference type="HOGENOM" id="CLU_582425_0_0_3"/>
<evidence type="ECO:0000313" key="4">
    <source>
        <dbReference type="Proteomes" id="UP000010471"/>
    </source>
</evidence>
<evidence type="ECO:0000256" key="1">
    <source>
        <dbReference type="ARBA" id="ARBA00005381"/>
    </source>
</evidence>